<name>A0ABW5QMB2_9HYPH</name>
<proteinExistence type="inferred from homology"/>
<dbReference type="Proteomes" id="UP001597521">
    <property type="component" value="Unassembled WGS sequence"/>
</dbReference>
<organism evidence="3 4">
    <name type="scientific">Devosia albogilva</name>
    <dbReference type="NCBI Taxonomy" id="429726"/>
    <lineage>
        <taxon>Bacteria</taxon>
        <taxon>Pseudomonadati</taxon>
        <taxon>Pseudomonadota</taxon>
        <taxon>Alphaproteobacteria</taxon>
        <taxon>Hyphomicrobiales</taxon>
        <taxon>Devosiaceae</taxon>
        <taxon>Devosia</taxon>
    </lineage>
</organism>
<protein>
    <recommendedName>
        <fullName evidence="5">Curlin</fullName>
    </recommendedName>
</protein>
<dbReference type="InterPro" id="IPR009742">
    <property type="entry name" value="Curlin_rpt"/>
</dbReference>
<evidence type="ECO:0000256" key="2">
    <source>
        <dbReference type="ARBA" id="ARBA00022729"/>
    </source>
</evidence>
<gene>
    <name evidence="3" type="ORF">ACFSX5_13645</name>
</gene>
<comment type="caution">
    <text evidence="3">The sequence shown here is derived from an EMBL/GenBank/DDBJ whole genome shotgun (WGS) entry which is preliminary data.</text>
</comment>
<comment type="similarity">
    <text evidence="1">Belongs to the CsgA/CsgB family.</text>
</comment>
<evidence type="ECO:0000313" key="4">
    <source>
        <dbReference type="Proteomes" id="UP001597521"/>
    </source>
</evidence>
<dbReference type="EMBL" id="JBHUNP010000001">
    <property type="protein sequence ID" value="MFD2648829.1"/>
    <property type="molecule type" value="Genomic_DNA"/>
</dbReference>
<dbReference type="RefSeq" id="WP_386835647.1">
    <property type="nucleotide sequence ID" value="NZ_JBHUNP010000001.1"/>
</dbReference>
<accession>A0ABW5QMB2</accession>
<sequence length="154" mass="15206">MSIGWGNSGGTSLASDNNLVDISQNGGSNGAHVYVDGSRNVGNVVQLGGAGNSLQLHINGDDNNSAASFTSGSDAASVSGLTVGLFTQNGAGNLFNVAVVGNSNQLATLQSGNTNSITGAVNGSFNQVAVSQSGNGNYSFSSQTGSFNNIGVTQ</sequence>
<keyword evidence="2" id="KW-0732">Signal</keyword>
<evidence type="ECO:0000256" key="1">
    <source>
        <dbReference type="ARBA" id="ARBA00009766"/>
    </source>
</evidence>
<evidence type="ECO:0008006" key="5">
    <source>
        <dbReference type="Google" id="ProtNLM"/>
    </source>
</evidence>
<keyword evidence="4" id="KW-1185">Reference proteome</keyword>
<evidence type="ECO:0000313" key="3">
    <source>
        <dbReference type="EMBL" id="MFD2648829.1"/>
    </source>
</evidence>
<dbReference type="Pfam" id="PF07012">
    <property type="entry name" value="Curlin_rpt"/>
    <property type="match status" value="1"/>
</dbReference>
<reference evidence="4" key="1">
    <citation type="journal article" date="2019" name="Int. J. Syst. Evol. Microbiol.">
        <title>The Global Catalogue of Microorganisms (GCM) 10K type strain sequencing project: providing services to taxonomists for standard genome sequencing and annotation.</title>
        <authorList>
            <consortium name="The Broad Institute Genomics Platform"/>
            <consortium name="The Broad Institute Genome Sequencing Center for Infectious Disease"/>
            <person name="Wu L."/>
            <person name="Ma J."/>
        </authorList>
    </citation>
    <scope>NUCLEOTIDE SEQUENCE [LARGE SCALE GENOMIC DNA]</scope>
    <source>
        <strain evidence="4">CCM 7427</strain>
    </source>
</reference>